<evidence type="ECO:0000256" key="2">
    <source>
        <dbReference type="SAM" id="Phobius"/>
    </source>
</evidence>
<feature type="region of interest" description="Disordered" evidence="1">
    <location>
        <begin position="1650"/>
        <end position="1730"/>
    </location>
</feature>
<reference evidence="3" key="1">
    <citation type="submission" date="2025-08" db="UniProtKB">
        <authorList>
            <consortium name="Ensembl"/>
        </authorList>
    </citation>
    <scope>IDENTIFICATION</scope>
</reference>
<organism evidence="3 4">
    <name type="scientific">Varanus komodoensis</name>
    <name type="common">Komodo dragon</name>
    <dbReference type="NCBI Taxonomy" id="61221"/>
    <lineage>
        <taxon>Eukaryota</taxon>
        <taxon>Metazoa</taxon>
        <taxon>Chordata</taxon>
        <taxon>Craniata</taxon>
        <taxon>Vertebrata</taxon>
        <taxon>Euteleostomi</taxon>
        <taxon>Lepidosauria</taxon>
        <taxon>Squamata</taxon>
        <taxon>Bifurcata</taxon>
        <taxon>Unidentata</taxon>
        <taxon>Episquamata</taxon>
        <taxon>Toxicofera</taxon>
        <taxon>Anguimorpha</taxon>
        <taxon>Paleoanguimorpha</taxon>
        <taxon>Varanoidea</taxon>
        <taxon>Varanidae</taxon>
        <taxon>Varanus</taxon>
    </lineage>
</organism>
<feature type="compositionally biased region" description="Polar residues" evidence="1">
    <location>
        <begin position="1684"/>
        <end position="1703"/>
    </location>
</feature>
<feature type="compositionally biased region" description="Polar residues" evidence="1">
    <location>
        <begin position="940"/>
        <end position="967"/>
    </location>
</feature>
<sequence length="2242" mass="243193">MYYFSGIEQQQINVAPSSESFTNWRAILSPTWPSKELESSSVGDISMRQALENANLLQIIKSTLAGTRTRTMDQARFLPSLYQGSGNSASQEPSEVSAESAMRSQDADEMTIVSGLPQIGVFSALSTSSSVTHQTTTVSSQIMPYAKSSISKEITPGSDIISTSPSSSPLPLINESPHVIVSSKLTVPPAEVPLATDTKQSFSTNTSNPSFNKSSGTPLSTVTTGNSSTTKYALSRNDGQEFSVVTSFNNKFGLVNGHSTLPAERKMNPRNRKVHLPALHAFISNNTSVLLPTQRVPLDSNKSNSFSGIIHKESSLVLMKQPPESMTPHKKSSIYVTASAPGLKSKTLIPWISTSAFHTSGIPSAFLKMITDLPSASPSSSTKERALLSDFESPKPLHLVTDMSSPAVPTVSIPEAISTSNALAQAPASTNIPVSYSADEVTSLTVRLNKNFDRIADATVSAPSDKSSSKIHLTNSHVTEPTNWVSTKDNSDIAYESIPSLHYEPALLLPDYSLMRSLQRRVVMKDSTATVFTNVDASSVLPSQSPWSQTTNFTLELPVSKQTPWRIMLDKMLSLERTSSAAFSVSLPTSHKGLLQPHSTATFISSSNNSRNLWLTDFSEQSPSLSLTEEKGGNTKASSAVTQQAELLSYLTLNKSDTELHGNFHMPDPSDRTTTATLDLHVLPSFAPAAGRLESQRPASLGTSNAVSKGIIDTSNTGKIFKTTALVSEWVRDLQPSAVLSVSSGKQPALMSQAAKHYADSTTLRMVPGLQQQTNYVHNQTPSSSASSSVDISVTSIQNVSTSAFSGMKSRSLTEFSPESHTMSKDFTPALTKASIGMDSFPPTSSTYSHSWPFTSYAKSETMLKSQTTNSEDLPASTNSLNAASPTLSLASQFIARLSVPVKPEISAVSGKKTTVSSIVVHELLSSTPMLNIVEEHTTSGKTKQFSNNPDSGTKSNEQPTTLSTEGWYTKGGSDILDTVKVPNSTKITPLPTNTTNAAIITSVHASQTQLTSLLPTTNFTHSVITVLPSVSPGVIPSVATSEATPVTGKSAPTSPMLTSSLFSLSTENSPSVMALSTLISTLAKNHTAPKMASTLSPIVTRTAFPVVSRDESTTTVHTTSSFPVPKSSTVSAPTTHATGQSETTLLDTKKSTSPDITKTSTAYPLTITAALTSITASAKTTRLLPTPAENTSSATPVSTAAFANATTVLPLECQLSRNLFIKTVLFLNTRRLVPSDSLKQNVTKGLTQALRQAFNQNVNAQIEILEQSNNVTVGYYVTQERLVFIPAVVIEMLIAYGVTNATSDIRQYVPNLHSVAVLALPWNPLPAYHFQLKTELQFMGQSDNIQSCRFVQTMEQRLQKAFQDAERKVLNTSSKLTVQILNTANVSQAVTLFYVVRNESTVLNGTVSSNLLNHLSAELVGFYLTYPPLTIAEALEYPNLDTSEATRDYWVITVIQGVDMTLLGVNNQSFARLMEQRLAPLFMMSHQQGRRFKRATTVGSYTVQMVKMQRIPGPKDPAELTYYTLYNGKPLLGTTAAKILSTVDSQRMALTLGYVVQVQADPVVKNPPNNLWIIAAVLAPIAVVTVIIIIITAVLCRKNKNDFKADTMMNLPQRAKPVQGFDYAKQHLGQQGAEDEVLPVTQETVVLPLPVRDTPASQEREIVQDGSTAKTAKSNDTRKSRSPSENGSVISNESGKPNSGRGSPQKVMAQQKVTKEEGRKRNVPISDEEEGSMLFDNVAKSAIDPFDTSSGSVQLIAIKPVALPPAHPALDRSQETAVLNGEINKALKQKSDIEHYRNKLRLKAKRKGYYDFPQVDNNKGLADRKKMYEKAQNEIDRILDPDTDGSSPFVEPKNRQQMKNSVYRSRQSLNSPSPGETEMDLLVTRERQRRGIRNSGYDTEPEMIEETNVDRVNETRNYTRAHQAKGHSETSTLSSQPSIDEVRQQMHMLLEEAFSLASAGHGGQSRQQDAYSSAQHLPYSEVVTSAPGTMSRPRGGIQWVPTYRPEVYQYSLPRPAYRFSPLPEMVMGSPPPPVPPRTGPVAVTSLRRSTSDIGSKTRISESSGTEQIQPHDHAPFVPVSRAPVSVAPLDQSALNYSGSTVPAVFAIPAANRSGFTGYFIPTPPTAYRNQAWMSYAGENELPGQWADSVPLPGYIEAYSRPRYQHNSPSRLPRQYSQPANMQPSLEQAPLPCTAASQHSLTENDPLDNPLPSLSTAALVKAIREEVAKLAKKQTDMFEFQV</sequence>
<evidence type="ECO:0000313" key="4">
    <source>
        <dbReference type="Proteomes" id="UP000694545"/>
    </source>
</evidence>
<feature type="compositionally biased region" description="Polar residues" evidence="1">
    <location>
        <begin position="2165"/>
        <end position="2186"/>
    </location>
</feature>
<dbReference type="Pfam" id="PF12877">
    <property type="entry name" value="KIAA1549"/>
    <property type="match status" value="1"/>
</dbReference>
<evidence type="ECO:0000256" key="1">
    <source>
        <dbReference type="SAM" id="MobiDB-lite"/>
    </source>
</evidence>
<feature type="region of interest" description="Disordered" evidence="1">
    <location>
        <begin position="1839"/>
        <end position="1901"/>
    </location>
</feature>
<feature type="region of interest" description="Disordered" evidence="1">
    <location>
        <begin position="939"/>
        <end position="968"/>
    </location>
</feature>
<feature type="region of interest" description="Disordered" evidence="1">
    <location>
        <begin position="2047"/>
        <end position="2073"/>
    </location>
</feature>
<reference evidence="3" key="2">
    <citation type="submission" date="2025-09" db="UniProtKB">
        <authorList>
            <consortium name="Ensembl"/>
        </authorList>
    </citation>
    <scope>IDENTIFICATION</scope>
</reference>
<feature type="region of interest" description="Disordered" evidence="1">
    <location>
        <begin position="196"/>
        <end position="225"/>
    </location>
</feature>
<feature type="compositionally biased region" description="Low complexity" evidence="1">
    <location>
        <begin position="201"/>
        <end position="215"/>
    </location>
</feature>
<dbReference type="InterPro" id="IPR024606">
    <property type="entry name" value="KIAA1549"/>
</dbReference>
<feature type="compositionally biased region" description="Polar residues" evidence="1">
    <location>
        <begin position="216"/>
        <end position="225"/>
    </location>
</feature>
<feature type="compositionally biased region" description="Polar residues" evidence="1">
    <location>
        <begin position="1856"/>
        <end position="1875"/>
    </location>
</feature>
<dbReference type="Proteomes" id="UP000694545">
    <property type="component" value="Unplaced"/>
</dbReference>
<feature type="transmembrane region" description="Helical" evidence="2">
    <location>
        <begin position="1572"/>
        <end position="1596"/>
    </location>
</feature>
<proteinExistence type="predicted"/>
<evidence type="ECO:0000313" key="3">
    <source>
        <dbReference type="Ensembl" id="ENSVKKP00000022800.1"/>
    </source>
</evidence>
<keyword evidence="4" id="KW-1185">Reference proteome</keyword>
<accession>A0A8D2LJL5</accession>
<keyword evidence="2" id="KW-0812">Transmembrane</keyword>
<feature type="region of interest" description="Disordered" evidence="1">
    <location>
        <begin position="1111"/>
        <end position="1157"/>
    </location>
</feature>
<feature type="region of interest" description="Disordered" evidence="1">
    <location>
        <begin position="81"/>
        <end position="104"/>
    </location>
</feature>
<feature type="compositionally biased region" description="Polar residues" evidence="1">
    <location>
        <begin position="82"/>
        <end position="94"/>
    </location>
</feature>
<feature type="compositionally biased region" description="Polar residues" evidence="1">
    <location>
        <begin position="1114"/>
        <end position="1147"/>
    </location>
</feature>
<keyword evidence="2" id="KW-0472">Membrane</keyword>
<protein>
    <submittedName>
        <fullName evidence="3">KIAA1549 like</fullName>
    </submittedName>
</protein>
<dbReference type="PANTHER" id="PTHR21590:SF3">
    <property type="entry name" value="UPF0606 PROTEIN KIAA1549L"/>
    <property type="match status" value="1"/>
</dbReference>
<dbReference type="OMA" id="ESWVATF"/>
<keyword evidence="2" id="KW-1133">Transmembrane helix</keyword>
<dbReference type="PANTHER" id="PTHR21590">
    <property type="entry name" value="SEA DOMAIN-CONTAINING PROTEIN"/>
    <property type="match status" value="1"/>
</dbReference>
<name>A0A8D2LJL5_VARKO</name>
<feature type="region of interest" description="Disordered" evidence="1">
    <location>
        <begin position="2163"/>
        <end position="2186"/>
    </location>
</feature>
<dbReference type="Ensembl" id="ENSVKKT00000023365.1">
    <property type="protein sequence ID" value="ENSVKKP00000022800.1"/>
    <property type="gene ID" value="ENSVKKG00000015140.1"/>
</dbReference>